<evidence type="ECO:0000313" key="2">
    <source>
        <dbReference type="EMBL" id="CDG18586.1"/>
    </source>
</evidence>
<keyword evidence="1" id="KW-1133">Transmembrane helix</keyword>
<protein>
    <submittedName>
        <fullName evidence="2">Uncharacterized protein</fullName>
    </submittedName>
</protein>
<dbReference type="HOGENOM" id="CLU_087880_0_0_6"/>
<evidence type="ECO:0000313" key="5">
    <source>
        <dbReference type="Proteomes" id="UP000324170"/>
    </source>
</evidence>
<feature type="transmembrane region" description="Helical" evidence="1">
    <location>
        <begin position="6"/>
        <end position="23"/>
    </location>
</feature>
<evidence type="ECO:0000256" key="1">
    <source>
        <dbReference type="SAM" id="Phobius"/>
    </source>
</evidence>
<evidence type="ECO:0000313" key="4">
    <source>
        <dbReference type="Proteomes" id="UP000032721"/>
    </source>
</evidence>
<dbReference type="RefSeq" id="WP_045971889.1">
    <property type="nucleotide sequence ID" value="NZ_CAWMED010000001.1"/>
</dbReference>
<proteinExistence type="predicted"/>
<dbReference type="AlphaFoldDB" id="A0A068QVA1"/>
<dbReference type="Proteomes" id="UP000032721">
    <property type="component" value="Chromosome"/>
</dbReference>
<reference evidence="2 4" key="1">
    <citation type="submission" date="2013-07" db="EMBL/GenBank/DDBJ databases">
        <authorList>
            <person name="Genoscope - CEA"/>
        </authorList>
    </citation>
    <scope>NUCLEOTIDE SEQUENCE [LARGE SCALE GENOMIC DNA]</scope>
    <source>
        <strain evidence="2">FRM16</strain>
        <strain evidence="4">FRM16 / DSM 17909</strain>
    </source>
</reference>
<gene>
    <name evidence="3" type="ORF">LY16_02601</name>
    <name evidence="2" type="ORF">XDD1_2887</name>
</gene>
<dbReference type="Proteomes" id="UP000324170">
    <property type="component" value="Unassembled WGS sequence"/>
</dbReference>
<keyword evidence="1" id="KW-0472">Membrane</keyword>
<sequence length="276" mass="31698">MAWEHIVFSGIFSGLVGAILWFIQKKGKISKTIAIVIFIIATVGWNLFDFKVLRSNKGFGVEGTEFVISKGDESLFLIIKHKDPKLYDEFKQKIMTLQKEGKGHDIIYGEVANQIISLTNQRILFAPDKELLSHINIIVKQLEHLQKESAEKCLRFALPEMNKNIYDLLDIAKSLPKALYLERSQIDREMIIASYSERQYQSSAEDYILALQDLETIMLGMVHQYGDDIALLDSVQSVNANKEKGCELLVDINKRFLALPPERAARLYRYMMHQKQ</sequence>
<accession>A0A068QVA1</accession>
<keyword evidence="1" id="KW-0812">Transmembrane</keyword>
<reference evidence="3 5" key="2">
    <citation type="submission" date="2019-07" db="EMBL/GenBank/DDBJ databases">
        <title>Genomic Encyclopedia of Type Strains, Phase I: the one thousand microbial genomes (KMG-I) project.</title>
        <authorList>
            <person name="Kyrpides N."/>
        </authorList>
    </citation>
    <scope>NUCLEOTIDE SEQUENCE [LARGE SCALE GENOMIC DNA]</scope>
    <source>
        <strain evidence="3 5">DSM 17909</strain>
    </source>
</reference>
<dbReference type="STRING" id="351671.XDD1_2887"/>
<dbReference type="EMBL" id="VNHN01000047">
    <property type="protein sequence ID" value="TYP02009.1"/>
    <property type="molecule type" value="Genomic_DNA"/>
</dbReference>
<name>A0A068QVA1_9GAMM</name>
<evidence type="ECO:0000313" key="3">
    <source>
        <dbReference type="EMBL" id="TYP02009.1"/>
    </source>
</evidence>
<dbReference type="KEGG" id="xdo:XDD1_2887"/>
<dbReference type="OrthoDB" id="6448168at2"/>
<keyword evidence="5" id="KW-1185">Reference proteome</keyword>
<organism evidence="2 4">
    <name type="scientific">Xenorhabdus doucetiae</name>
    <dbReference type="NCBI Taxonomy" id="351671"/>
    <lineage>
        <taxon>Bacteria</taxon>
        <taxon>Pseudomonadati</taxon>
        <taxon>Pseudomonadota</taxon>
        <taxon>Gammaproteobacteria</taxon>
        <taxon>Enterobacterales</taxon>
        <taxon>Morganellaceae</taxon>
        <taxon>Xenorhabdus</taxon>
    </lineage>
</organism>
<dbReference type="EMBL" id="FO704550">
    <property type="protein sequence ID" value="CDG18586.1"/>
    <property type="molecule type" value="Genomic_DNA"/>
</dbReference>
<feature type="transmembrane region" description="Helical" evidence="1">
    <location>
        <begin position="30"/>
        <end position="48"/>
    </location>
</feature>